<dbReference type="SUPFAM" id="SSF56300">
    <property type="entry name" value="Metallo-dependent phosphatases"/>
    <property type="match status" value="1"/>
</dbReference>
<name>A0A9X2D241_9GAMM</name>
<dbReference type="GO" id="GO:0016787">
    <property type="term" value="F:hydrolase activity"/>
    <property type="evidence" value="ECO:0007669"/>
    <property type="project" value="InterPro"/>
</dbReference>
<dbReference type="InterPro" id="IPR004843">
    <property type="entry name" value="Calcineurin-like_PHP"/>
</dbReference>
<organism evidence="2 3">
    <name type="scientific">Legionella maioricensis</name>
    <dbReference type="NCBI Taxonomy" id="2896528"/>
    <lineage>
        <taxon>Bacteria</taxon>
        <taxon>Pseudomonadati</taxon>
        <taxon>Pseudomonadota</taxon>
        <taxon>Gammaproteobacteria</taxon>
        <taxon>Legionellales</taxon>
        <taxon>Legionellaceae</taxon>
        <taxon>Legionella</taxon>
    </lineage>
</organism>
<dbReference type="PANTHER" id="PTHR31302:SF0">
    <property type="entry name" value="TRANSMEMBRANE PROTEIN WITH METALLOPHOSPHOESTERASE DOMAIN"/>
    <property type="match status" value="1"/>
</dbReference>
<evidence type="ECO:0000313" key="2">
    <source>
        <dbReference type="EMBL" id="MCL9685119.1"/>
    </source>
</evidence>
<dbReference type="Pfam" id="PF00149">
    <property type="entry name" value="Metallophos"/>
    <property type="match status" value="1"/>
</dbReference>
<dbReference type="Proteomes" id="UP001139721">
    <property type="component" value="Unassembled WGS sequence"/>
</dbReference>
<keyword evidence="3" id="KW-1185">Reference proteome</keyword>
<gene>
    <name evidence="2" type="ORF">LOX96_13515</name>
</gene>
<dbReference type="PANTHER" id="PTHR31302">
    <property type="entry name" value="TRANSMEMBRANE PROTEIN WITH METALLOPHOSPHOESTERASE DOMAIN-RELATED"/>
    <property type="match status" value="1"/>
</dbReference>
<sequence>MKLAWLTDIHLNFIDLAIRHQFYQTIIDTGCDGVLISGDIAEAPCVKELLQELAHFIRKPVYFVLGNHDYYRGQISDVRHEMTQLTESNEYLFWLPASNPQRLDNSTFLVGHDGWADGRLGNYDDSRVVLNDSRMIADLFQEGRLGKSQLLAQMQQLADLDASQLQKQLLQAVKEHAQRIIVVTHIPPFKEACLHEGKINNDDWLPYFSSKATGDVLSDICLSYPDINFLVFCGHTHDKAKYSPLPNLIVEAGHAEYNRPEIQKVISLQGQ</sequence>
<accession>A0A9X2D241</accession>
<dbReference type="RefSeq" id="WP_250423002.1">
    <property type="nucleotide sequence ID" value="NZ_JAJKBJ010000019.1"/>
</dbReference>
<dbReference type="AlphaFoldDB" id="A0A9X2D241"/>
<comment type="caution">
    <text evidence="2">The sequence shown here is derived from an EMBL/GenBank/DDBJ whole genome shotgun (WGS) entry which is preliminary data.</text>
</comment>
<proteinExistence type="predicted"/>
<reference evidence="2" key="1">
    <citation type="submission" date="2021-11" db="EMBL/GenBank/DDBJ databases">
        <title>Legionella maioricencis sp. nov., a new species isolated from hot water samples in Mallorca.</title>
        <authorList>
            <person name="Crespi S."/>
            <person name="Drasar V."/>
            <person name="Salva-Serra F."/>
            <person name="Jaen-Luchoro D."/>
            <person name="Pineiro-Iglesias B."/>
            <person name="Aliaga F."/>
            <person name="Fernandez-Juarez V."/>
            <person name="Coll G."/>
            <person name="Moore E.R.B."/>
            <person name="Bennasar-Figueras A."/>
        </authorList>
    </citation>
    <scope>NUCLEOTIDE SEQUENCE</scope>
    <source>
        <strain evidence="2">HCPI-6</strain>
    </source>
</reference>
<evidence type="ECO:0000313" key="3">
    <source>
        <dbReference type="Proteomes" id="UP001139721"/>
    </source>
</evidence>
<evidence type="ECO:0000259" key="1">
    <source>
        <dbReference type="Pfam" id="PF00149"/>
    </source>
</evidence>
<dbReference type="Gene3D" id="3.60.21.10">
    <property type="match status" value="1"/>
</dbReference>
<feature type="domain" description="Calcineurin-like phosphoesterase" evidence="1">
    <location>
        <begin position="1"/>
        <end position="238"/>
    </location>
</feature>
<dbReference type="EMBL" id="JAJKBJ010000019">
    <property type="protein sequence ID" value="MCL9685119.1"/>
    <property type="molecule type" value="Genomic_DNA"/>
</dbReference>
<dbReference type="InterPro" id="IPR029052">
    <property type="entry name" value="Metallo-depent_PP-like"/>
</dbReference>
<protein>
    <submittedName>
        <fullName evidence="2">Metallophosphoesterase</fullName>
    </submittedName>
</protein>
<dbReference type="InterPro" id="IPR051158">
    <property type="entry name" value="Metallophosphoesterase_sf"/>
</dbReference>